<evidence type="ECO:0000313" key="2">
    <source>
        <dbReference type="EMBL" id="KAA3469264.1"/>
    </source>
</evidence>
<protein>
    <submittedName>
        <fullName evidence="2">Uncharacterized protein</fullName>
    </submittedName>
</protein>
<dbReference type="Proteomes" id="UP000325315">
    <property type="component" value="Unassembled WGS sequence"/>
</dbReference>
<gene>
    <name evidence="2" type="ORF">EPI10_015071</name>
</gene>
<evidence type="ECO:0000256" key="1">
    <source>
        <dbReference type="SAM" id="MobiDB-lite"/>
    </source>
</evidence>
<dbReference type="EMBL" id="SMMG02000006">
    <property type="protein sequence ID" value="KAA3469264.1"/>
    <property type="molecule type" value="Genomic_DNA"/>
</dbReference>
<keyword evidence="3" id="KW-1185">Reference proteome</keyword>
<feature type="region of interest" description="Disordered" evidence="1">
    <location>
        <begin position="1"/>
        <end position="63"/>
    </location>
</feature>
<organism evidence="2 3">
    <name type="scientific">Gossypium australe</name>
    <dbReference type="NCBI Taxonomy" id="47621"/>
    <lineage>
        <taxon>Eukaryota</taxon>
        <taxon>Viridiplantae</taxon>
        <taxon>Streptophyta</taxon>
        <taxon>Embryophyta</taxon>
        <taxon>Tracheophyta</taxon>
        <taxon>Spermatophyta</taxon>
        <taxon>Magnoliopsida</taxon>
        <taxon>eudicotyledons</taxon>
        <taxon>Gunneridae</taxon>
        <taxon>Pentapetalae</taxon>
        <taxon>rosids</taxon>
        <taxon>malvids</taxon>
        <taxon>Malvales</taxon>
        <taxon>Malvaceae</taxon>
        <taxon>Malvoideae</taxon>
        <taxon>Gossypium</taxon>
    </lineage>
</organism>
<proteinExistence type="predicted"/>
<comment type="caution">
    <text evidence="2">The sequence shown here is derived from an EMBL/GenBank/DDBJ whole genome shotgun (WGS) entry which is preliminary data.</text>
</comment>
<evidence type="ECO:0000313" key="3">
    <source>
        <dbReference type="Proteomes" id="UP000325315"/>
    </source>
</evidence>
<accession>A0A5B6VJN7</accession>
<sequence length="181" mass="20324">MIRPLVMPDPRFSRPQQGKQTNRHRRENLSLSLEGATHARATPSRARASGQLIPPPSPLNSTTTNIKKVKTTPSDNPAAAAAATVVHEALFLRFAERLFEDFIFYFSHLSESGISFSFLGFLQSAEKKQFEEAQKAKSFSTFSSSSLRFTFIFILFFQVIRAYPCTSLDVIEHSLITMCDT</sequence>
<reference evidence="3" key="1">
    <citation type="journal article" date="2019" name="Plant Biotechnol. J.">
        <title>Genome sequencing of the Australian wild diploid species Gossypium australe highlights disease resistance and delayed gland morphogenesis.</title>
        <authorList>
            <person name="Cai Y."/>
            <person name="Cai X."/>
            <person name="Wang Q."/>
            <person name="Wang P."/>
            <person name="Zhang Y."/>
            <person name="Cai C."/>
            <person name="Xu Y."/>
            <person name="Wang K."/>
            <person name="Zhou Z."/>
            <person name="Wang C."/>
            <person name="Geng S."/>
            <person name="Li B."/>
            <person name="Dong Q."/>
            <person name="Hou Y."/>
            <person name="Wang H."/>
            <person name="Ai P."/>
            <person name="Liu Z."/>
            <person name="Yi F."/>
            <person name="Sun M."/>
            <person name="An G."/>
            <person name="Cheng J."/>
            <person name="Zhang Y."/>
            <person name="Shi Q."/>
            <person name="Xie Y."/>
            <person name="Shi X."/>
            <person name="Chang Y."/>
            <person name="Huang F."/>
            <person name="Chen Y."/>
            <person name="Hong S."/>
            <person name="Mi L."/>
            <person name="Sun Q."/>
            <person name="Zhang L."/>
            <person name="Zhou B."/>
            <person name="Peng R."/>
            <person name="Zhang X."/>
            <person name="Liu F."/>
        </authorList>
    </citation>
    <scope>NUCLEOTIDE SEQUENCE [LARGE SCALE GENOMIC DNA]</scope>
    <source>
        <strain evidence="3">cv. PA1801</strain>
    </source>
</reference>
<dbReference type="AlphaFoldDB" id="A0A5B6VJN7"/>
<name>A0A5B6VJN7_9ROSI</name>